<evidence type="ECO:0000256" key="5">
    <source>
        <dbReference type="PIRSR" id="PIRSR006278-2"/>
    </source>
</evidence>
<organism evidence="7 8">
    <name type="scientific">Epilithonimonas mollis</name>
    <dbReference type="NCBI Taxonomy" id="216903"/>
    <lineage>
        <taxon>Bacteria</taxon>
        <taxon>Pseudomonadati</taxon>
        <taxon>Bacteroidota</taxon>
        <taxon>Flavobacteriia</taxon>
        <taxon>Flavobacteriales</taxon>
        <taxon>Weeksellaceae</taxon>
        <taxon>Chryseobacterium group</taxon>
        <taxon>Epilithonimonas</taxon>
    </lineage>
</organism>
<protein>
    <submittedName>
        <fullName evidence="7">1-aminocyclopropane-1-carboxylate deaminase/D-cysteine desulfhydrase, PLP-dependent ACC family</fullName>
    </submittedName>
</protein>
<dbReference type="SUPFAM" id="SSF53686">
    <property type="entry name" value="Tryptophan synthase beta subunit-like PLP-dependent enzymes"/>
    <property type="match status" value="1"/>
</dbReference>
<dbReference type="Pfam" id="PF00291">
    <property type="entry name" value="PALP"/>
    <property type="match status" value="1"/>
</dbReference>
<evidence type="ECO:0000313" key="7">
    <source>
        <dbReference type="EMBL" id="SHK00651.1"/>
    </source>
</evidence>
<dbReference type="PANTHER" id="PTHR43780">
    <property type="entry name" value="1-AMINOCYCLOPROPANE-1-CARBOXYLATE DEAMINASE-RELATED"/>
    <property type="match status" value="1"/>
</dbReference>
<evidence type="ECO:0000256" key="1">
    <source>
        <dbReference type="ARBA" id="ARBA00001933"/>
    </source>
</evidence>
<keyword evidence="3 5" id="KW-0663">Pyridoxal phosphate</keyword>
<sequence>MLQIPDHKIPITELKSGFDVRIFIKREDLIHPAISGNKFWKLFLNVNQYLGTEPQKPLLITFGGAFSNHIASVAAFGKQFNIPTIGIIRGNELENNWQDNPTLSEASQNGMQFFFVSREDYQNKEKLTQEFSVKFPNSLIIPEGGSNESAVEGVRYMLGNDTKDFDYLCTAVGTGGTIAGISRFAEEHQNVIGIKVVKDDSLEKIVQEWSRRSNFELIDSSENRYGKISDENVRFINWFHQEYQIPLDPIYTGKMMQRVFDLAEKGYFPEGSKILTFHTGGLQGIKGANQFLKNKNRVLVDEKIGSKF</sequence>
<comment type="similarity">
    <text evidence="2">Belongs to the ACC deaminase/D-cysteine desulfhydrase family.</text>
</comment>
<dbReference type="STRING" id="216903.SAMN05444371_0740"/>
<evidence type="ECO:0000256" key="4">
    <source>
        <dbReference type="PIRSR" id="PIRSR006278-1"/>
    </source>
</evidence>
<evidence type="ECO:0000313" key="8">
    <source>
        <dbReference type="Proteomes" id="UP000184498"/>
    </source>
</evidence>
<keyword evidence="8" id="KW-1185">Reference proteome</keyword>
<dbReference type="PIRSF" id="PIRSF006278">
    <property type="entry name" value="ACCD_DCysDesulf"/>
    <property type="match status" value="1"/>
</dbReference>
<dbReference type="Gene3D" id="3.40.50.1100">
    <property type="match status" value="2"/>
</dbReference>
<evidence type="ECO:0000259" key="6">
    <source>
        <dbReference type="Pfam" id="PF00291"/>
    </source>
</evidence>
<name>A0A1M6NYD4_9FLAO</name>
<dbReference type="RefSeq" id="WP_072996475.1">
    <property type="nucleotide sequence ID" value="NZ_FRAM01000001.1"/>
</dbReference>
<dbReference type="EMBL" id="FRAM01000001">
    <property type="protein sequence ID" value="SHK00651.1"/>
    <property type="molecule type" value="Genomic_DNA"/>
</dbReference>
<dbReference type="PANTHER" id="PTHR43780:SF2">
    <property type="entry name" value="1-AMINOCYCLOPROPANE-1-CARBOXYLATE DEAMINASE-RELATED"/>
    <property type="match status" value="1"/>
</dbReference>
<dbReference type="AlphaFoldDB" id="A0A1M6NYD4"/>
<dbReference type="InterPro" id="IPR001926">
    <property type="entry name" value="TrpB-like_PALP"/>
</dbReference>
<feature type="domain" description="Tryptophan synthase beta chain-like PALP" evidence="6">
    <location>
        <begin position="10"/>
        <end position="280"/>
    </location>
</feature>
<proteinExistence type="inferred from homology"/>
<reference evidence="8" key="1">
    <citation type="submission" date="2016-11" db="EMBL/GenBank/DDBJ databases">
        <authorList>
            <person name="Varghese N."/>
            <person name="Submissions S."/>
        </authorList>
    </citation>
    <scope>NUCLEOTIDE SEQUENCE [LARGE SCALE GENOMIC DNA]</scope>
    <source>
        <strain evidence="8">DSM 18016</strain>
    </source>
</reference>
<evidence type="ECO:0000256" key="3">
    <source>
        <dbReference type="ARBA" id="ARBA00022898"/>
    </source>
</evidence>
<comment type="cofactor">
    <cofactor evidence="1">
        <name>pyridoxal 5'-phosphate</name>
        <dbReference type="ChEBI" id="CHEBI:597326"/>
    </cofactor>
</comment>
<feature type="modified residue" description="N6-(pyridoxal phosphate)lysine" evidence="5">
    <location>
        <position position="38"/>
    </location>
</feature>
<dbReference type="Proteomes" id="UP000184498">
    <property type="component" value="Unassembled WGS sequence"/>
</dbReference>
<dbReference type="InterPro" id="IPR027278">
    <property type="entry name" value="ACCD_DCysDesulf"/>
</dbReference>
<dbReference type="OrthoDB" id="9801249at2"/>
<accession>A0A1M6NYD4</accession>
<feature type="active site" description="Nucleophile" evidence="4">
    <location>
        <position position="67"/>
    </location>
</feature>
<gene>
    <name evidence="7" type="ORF">SAMN05444371_0740</name>
</gene>
<evidence type="ECO:0000256" key="2">
    <source>
        <dbReference type="ARBA" id="ARBA00008639"/>
    </source>
</evidence>
<dbReference type="InterPro" id="IPR036052">
    <property type="entry name" value="TrpB-like_PALP_sf"/>
</dbReference>
<dbReference type="GO" id="GO:0019148">
    <property type="term" value="F:D-cysteine desulfhydrase activity"/>
    <property type="evidence" value="ECO:0007669"/>
    <property type="project" value="TreeGrafter"/>
</dbReference>